<keyword evidence="10" id="KW-1185">Reference proteome</keyword>
<evidence type="ECO:0000256" key="1">
    <source>
        <dbReference type="ARBA" id="ARBA00001971"/>
    </source>
</evidence>
<dbReference type="SUPFAM" id="SSF48264">
    <property type="entry name" value="Cytochrome P450"/>
    <property type="match status" value="1"/>
</dbReference>
<evidence type="ECO:0000256" key="7">
    <source>
        <dbReference type="ARBA" id="ARBA00023033"/>
    </source>
</evidence>
<dbReference type="PANTHER" id="PTHR24305">
    <property type="entry name" value="CYTOCHROME P450"/>
    <property type="match status" value="1"/>
</dbReference>
<evidence type="ECO:0000313" key="9">
    <source>
        <dbReference type="EMBL" id="KAL2283049.1"/>
    </source>
</evidence>
<protein>
    <recommendedName>
        <fullName evidence="11">Cytochrome P450</fullName>
    </recommendedName>
</protein>
<dbReference type="InterPro" id="IPR002401">
    <property type="entry name" value="Cyt_P450_E_grp-I"/>
</dbReference>
<dbReference type="InterPro" id="IPR001128">
    <property type="entry name" value="Cyt_P450"/>
</dbReference>
<keyword evidence="6 8" id="KW-0408">Iron</keyword>
<comment type="similarity">
    <text evidence="2 8">Belongs to the cytochrome P450 family.</text>
</comment>
<dbReference type="Proteomes" id="UP001600888">
    <property type="component" value="Unassembled WGS sequence"/>
</dbReference>
<keyword evidence="4 8" id="KW-0479">Metal-binding</keyword>
<dbReference type="PRINTS" id="PR00463">
    <property type="entry name" value="EP450I"/>
</dbReference>
<reference evidence="9 10" key="1">
    <citation type="submission" date="2024-03" db="EMBL/GenBank/DDBJ databases">
        <title>A high-quality draft genome sequence of Diaporthe vaccinii, a causative agent of upright dieback and viscid rot disease in cranberry plants.</title>
        <authorList>
            <person name="Sarrasin M."/>
            <person name="Lang B.F."/>
            <person name="Burger G."/>
        </authorList>
    </citation>
    <scope>NUCLEOTIDE SEQUENCE [LARGE SCALE GENOMIC DNA]</scope>
    <source>
        <strain evidence="9 10">IS7</strain>
    </source>
</reference>
<evidence type="ECO:0000256" key="5">
    <source>
        <dbReference type="ARBA" id="ARBA00023002"/>
    </source>
</evidence>
<comment type="caution">
    <text evidence="9">The sequence shown here is derived from an EMBL/GenBank/DDBJ whole genome shotgun (WGS) entry which is preliminary data.</text>
</comment>
<dbReference type="Pfam" id="PF00067">
    <property type="entry name" value="p450"/>
    <property type="match status" value="1"/>
</dbReference>
<evidence type="ECO:0008006" key="11">
    <source>
        <dbReference type="Google" id="ProtNLM"/>
    </source>
</evidence>
<dbReference type="PRINTS" id="PR00385">
    <property type="entry name" value="P450"/>
</dbReference>
<dbReference type="Gene3D" id="1.10.630.10">
    <property type="entry name" value="Cytochrome P450"/>
    <property type="match status" value="1"/>
</dbReference>
<accession>A0ABR4EKS8</accession>
<evidence type="ECO:0000256" key="2">
    <source>
        <dbReference type="ARBA" id="ARBA00010617"/>
    </source>
</evidence>
<keyword evidence="7 8" id="KW-0503">Monooxygenase</keyword>
<gene>
    <name evidence="9" type="ORF">FJTKL_10163</name>
</gene>
<dbReference type="InterPro" id="IPR036396">
    <property type="entry name" value="Cyt_P450_sf"/>
</dbReference>
<dbReference type="InterPro" id="IPR017972">
    <property type="entry name" value="Cyt_P450_CS"/>
</dbReference>
<evidence type="ECO:0000256" key="6">
    <source>
        <dbReference type="ARBA" id="ARBA00023004"/>
    </source>
</evidence>
<proteinExistence type="inferred from homology"/>
<dbReference type="InterPro" id="IPR050121">
    <property type="entry name" value="Cytochrome_P450_monoxygenase"/>
</dbReference>
<evidence type="ECO:0000256" key="3">
    <source>
        <dbReference type="ARBA" id="ARBA00022617"/>
    </source>
</evidence>
<evidence type="ECO:0000256" key="4">
    <source>
        <dbReference type="ARBA" id="ARBA00022723"/>
    </source>
</evidence>
<comment type="cofactor">
    <cofactor evidence="1">
        <name>heme</name>
        <dbReference type="ChEBI" id="CHEBI:30413"/>
    </cofactor>
</comment>
<keyword evidence="5 8" id="KW-0560">Oxidoreductase</keyword>
<dbReference type="EMBL" id="JBAWTH010000045">
    <property type="protein sequence ID" value="KAL2283049.1"/>
    <property type="molecule type" value="Genomic_DNA"/>
</dbReference>
<keyword evidence="3 8" id="KW-0349">Heme</keyword>
<evidence type="ECO:0000256" key="8">
    <source>
        <dbReference type="RuleBase" id="RU000461"/>
    </source>
</evidence>
<name>A0ABR4EKS8_9PEZI</name>
<evidence type="ECO:0000313" key="10">
    <source>
        <dbReference type="Proteomes" id="UP001600888"/>
    </source>
</evidence>
<dbReference type="EMBL" id="JBAWTH010000045">
    <property type="protein sequence ID" value="KAL2283050.1"/>
    <property type="molecule type" value="Genomic_DNA"/>
</dbReference>
<dbReference type="PANTHER" id="PTHR24305:SF230">
    <property type="entry name" value="P450, PUTATIVE (EUROFUNG)-RELATED"/>
    <property type="match status" value="1"/>
</dbReference>
<dbReference type="PROSITE" id="PS00086">
    <property type="entry name" value="CYTOCHROME_P450"/>
    <property type="match status" value="1"/>
</dbReference>
<organism evidence="9 10">
    <name type="scientific">Diaporthe vaccinii</name>
    <dbReference type="NCBI Taxonomy" id="105482"/>
    <lineage>
        <taxon>Eukaryota</taxon>
        <taxon>Fungi</taxon>
        <taxon>Dikarya</taxon>
        <taxon>Ascomycota</taxon>
        <taxon>Pezizomycotina</taxon>
        <taxon>Sordariomycetes</taxon>
        <taxon>Sordariomycetidae</taxon>
        <taxon>Diaporthales</taxon>
        <taxon>Diaporthaceae</taxon>
        <taxon>Diaporthe</taxon>
        <taxon>Diaporthe eres species complex</taxon>
    </lineage>
</organism>
<sequence>MEAMIRQKGSREIQKHEMVSNAFLLMLGGSETSSTALSAATYFLTSHPEALSKLTHEVLSTFQTEEEINVNTVQNLPYMLAVLDETLRLNPPLPHTTPRVVHKGGDTFCGYFLPEGTVVGIPQWAMYHSSQNFNIPDSFIPERWLGDPRFASDQREGRKPFGFGPRNCIGMNLAYTEMRIILARIIWNFEMRLADESRKWTESQEAWVVWEKPALGVYLTPRDSLGSRA</sequence>